<dbReference type="PANTHER" id="PTHR34580">
    <property type="match status" value="1"/>
</dbReference>
<dbReference type="AlphaFoldDB" id="A0A941ELQ4"/>
<proteinExistence type="predicted"/>
<dbReference type="InterPro" id="IPR051534">
    <property type="entry name" value="CBASS_pafABC_assoc_protein"/>
</dbReference>
<evidence type="ECO:0000313" key="3">
    <source>
        <dbReference type="EMBL" id="MBR7833641.1"/>
    </source>
</evidence>
<accession>A0A941ELQ4</accession>
<gene>
    <name evidence="3" type="ORF">KDL01_10225</name>
</gene>
<feature type="domain" description="WYL" evidence="1">
    <location>
        <begin position="147"/>
        <end position="210"/>
    </location>
</feature>
<keyword evidence="4" id="KW-1185">Reference proteome</keyword>
<protein>
    <submittedName>
        <fullName evidence="3">WYL domain-containing protein</fullName>
    </submittedName>
</protein>
<name>A0A941ELQ4_9ACTN</name>
<dbReference type="Pfam" id="PF25583">
    <property type="entry name" value="WCX"/>
    <property type="match status" value="1"/>
</dbReference>
<dbReference type="Proteomes" id="UP000675781">
    <property type="component" value="Unassembled WGS sequence"/>
</dbReference>
<evidence type="ECO:0000259" key="2">
    <source>
        <dbReference type="Pfam" id="PF25583"/>
    </source>
</evidence>
<feature type="domain" description="WCX" evidence="2">
    <location>
        <begin position="247"/>
        <end position="316"/>
    </location>
</feature>
<reference evidence="3" key="1">
    <citation type="submission" date="2021-04" db="EMBL/GenBank/DDBJ databases">
        <title>Genome based classification of Actinospica acidithermotolerans sp. nov., an actinobacterium isolated from an Indonesian hot spring.</title>
        <authorList>
            <person name="Kusuma A.B."/>
            <person name="Putra K.E."/>
            <person name="Nafisah S."/>
            <person name="Loh J."/>
            <person name="Nouioui I."/>
            <person name="Goodfellow M."/>
        </authorList>
    </citation>
    <scope>NUCLEOTIDE SEQUENCE</scope>
    <source>
        <strain evidence="3">CSCA 57</strain>
    </source>
</reference>
<organism evidence="3 4">
    <name type="scientific">Actinospica durhamensis</name>
    <dbReference type="NCBI Taxonomy" id="1508375"/>
    <lineage>
        <taxon>Bacteria</taxon>
        <taxon>Bacillati</taxon>
        <taxon>Actinomycetota</taxon>
        <taxon>Actinomycetes</taxon>
        <taxon>Catenulisporales</taxon>
        <taxon>Actinospicaceae</taxon>
        <taxon>Actinospica</taxon>
    </lineage>
</organism>
<dbReference type="PROSITE" id="PS52050">
    <property type="entry name" value="WYL"/>
    <property type="match status" value="1"/>
</dbReference>
<sequence length="351" mass="38693">MAATKSERLVNLVICLLASRTFVPKERLRRVLEPYRNCPTDEAFERMFERDKEELRELGVPLEVGTTDAYFDDEVGYRIAPGEYALPELALATDEAQALGAAVRFWQQATLAQAASSALLKLKAAGVEVGPVSPVGIEPRVRAEAPAFEPLLEAVYERQVVRFSYRRGDGEVRSREVEPWTIDSWRGRWYLAGYDLGRSDERIFRLDRIAGPVLLTGRAPSHPLPDQVDVRSRVAAFALRPEADLGTATLRVRSGTCFPLRRAASAIEPDGEGWDVLVLTYRDGFEGYVAEFGADVVVLDPPRLRDAVIRNLRALAGRGAVPGQRLGEAGGADGVDGVDEVDLRAEWETAS</sequence>
<dbReference type="RefSeq" id="WP_212528162.1">
    <property type="nucleotide sequence ID" value="NZ_JAGSOG010000036.1"/>
</dbReference>
<dbReference type="Pfam" id="PF13280">
    <property type="entry name" value="WYL"/>
    <property type="match status" value="1"/>
</dbReference>
<evidence type="ECO:0000259" key="1">
    <source>
        <dbReference type="Pfam" id="PF13280"/>
    </source>
</evidence>
<dbReference type="PANTHER" id="PTHR34580:SF3">
    <property type="entry name" value="PROTEIN PAFB"/>
    <property type="match status" value="1"/>
</dbReference>
<comment type="caution">
    <text evidence="3">The sequence shown here is derived from an EMBL/GenBank/DDBJ whole genome shotgun (WGS) entry which is preliminary data.</text>
</comment>
<dbReference type="InterPro" id="IPR057727">
    <property type="entry name" value="WCX_dom"/>
</dbReference>
<evidence type="ECO:0000313" key="4">
    <source>
        <dbReference type="Proteomes" id="UP000675781"/>
    </source>
</evidence>
<dbReference type="EMBL" id="JAGSOG010000036">
    <property type="protein sequence ID" value="MBR7833641.1"/>
    <property type="molecule type" value="Genomic_DNA"/>
</dbReference>
<dbReference type="InterPro" id="IPR026881">
    <property type="entry name" value="WYL_dom"/>
</dbReference>